<keyword evidence="3" id="KW-1185">Reference proteome</keyword>
<dbReference type="GO" id="GO:0042162">
    <property type="term" value="F:telomeric DNA binding"/>
    <property type="evidence" value="ECO:0007669"/>
    <property type="project" value="TreeGrafter"/>
</dbReference>
<dbReference type="PANTHER" id="PTHR15512:SF2">
    <property type="match status" value="1"/>
</dbReference>
<dbReference type="InterPro" id="IPR029400">
    <property type="entry name" value="TINF2_N"/>
</dbReference>
<dbReference type="Proteomes" id="UP000281406">
    <property type="component" value="Unassembled WGS sequence"/>
</dbReference>
<accession>A0A3N0YA46</accession>
<evidence type="ECO:0000313" key="3">
    <source>
        <dbReference type="Proteomes" id="UP000281406"/>
    </source>
</evidence>
<dbReference type="GO" id="GO:1904356">
    <property type="term" value="P:regulation of telomere maintenance via telomere lengthening"/>
    <property type="evidence" value="ECO:0007669"/>
    <property type="project" value="TreeGrafter"/>
</dbReference>
<dbReference type="PANTHER" id="PTHR15512">
    <property type="entry name" value="TERF1-INTERACTING NUCLEAR FACTOR 2"/>
    <property type="match status" value="1"/>
</dbReference>
<dbReference type="EMBL" id="RJVU01048836">
    <property type="protein sequence ID" value="ROL43119.1"/>
    <property type="molecule type" value="Genomic_DNA"/>
</dbReference>
<sequence>MDEENCAEITNTGVRLPLASLRLLVPPLHLMSAFMWQVLQQRSVMHYGRLEEFVSMVTETLPQLLGYRRRSQLMLGLRARAPDADLRTCVVNFKALVLALLKDPVEKAYFFQELMWDLLSGLEKLLPVPHFKQVQEHVHMIITKQASHPLKAVDSDWPSVFWTGFSLPYIRVKRFANKNKC</sequence>
<feature type="domain" description="TERF1-interacting nuclear factor 2 N-terminal" evidence="1">
    <location>
        <begin position="36"/>
        <end position="80"/>
    </location>
</feature>
<dbReference type="CDD" id="cd11657">
    <property type="entry name" value="TIN2_N"/>
    <property type="match status" value="1"/>
</dbReference>
<protein>
    <recommendedName>
        <fullName evidence="1">TERF1-interacting nuclear factor 2 N-terminal domain-containing protein</fullName>
    </recommendedName>
</protein>
<dbReference type="InterPro" id="IPR039098">
    <property type="entry name" value="TINF2"/>
</dbReference>
<evidence type="ECO:0000313" key="2">
    <source>
        <dbReference type="EMBL" id="ROL43119.1"/>
    </source>
</evidence>
<gene>
    <name evidence="2" type="ORF">DPX16_1757</name>
</gene>
<dbReference type="Pfam" id="PF14973">
    <property type="entry name" value="TINF2_N"/>
    <property type="match status" value="1"/>
</dbReference>
<dbReference type="GO" id="GO:0070187">
    <property type="term" value="C:shelterin complex"/>
    <property type="evidence" value="ECO:0007669"/>
    <property type="project" value="InterPro"/>
</dbReference>
<evidence type="ECO:0000259" key="1">
    <source>
        <dbReference type="Pfam" id="PF14973"/>
    </source>
</evidence>
<name>A0A3N0YA46_ANAGA</name>
<dbReference type="GO" id="GO:0016233">
    <property type="term" value="P:telomere capping"/>
    <property type="evidence" value="ECO:0007669"/>
    <property type="project" value="InterPro"/>
</dbReference>
<proteinExistence type="predicted"/>
<reference evidence="2 3" key="1">
    <citation type="submission" date="2018-10" db="EMBL/GenBank/DDBJ databases">
        <title>Genome assembly for a Yunnan-Guizhou Plateau 3E fish, Anabarilius grahami (Regan), and its evolutionary and genetic applications.</title>
        <authorList>
            <person name="Jiang W."/>
        </authorList>
    </citation>
    <scope>NUCLEOTIDE SEQUENCE [LARGE SCALE GENOMIC DNA]</scope>
    <source>
        <strain evidence="2">AG-KIZ</strain>
        <tissue evidence="2">Muscle</tissue>
    </source>
</reference>
<dbReference type="AlphaFoldDB" id="A0A3N0YA46"/>
<organism evidence="2 3">
    <name type="scientific">Anabarilius grahami</name>
    <name type="common">Kanglang fish</name>
    <name type="synonym">Barilius grahami</name>
    <dbReference type="NCBI Taxonomy" id="495550"/>
    <lineage>
        <taxon>Eukaryota</taxon>
        <taxon>Metazoa</taxon>
        <taxon>Chordata</taxon>
        <taxon>Craniata</taxon>
        <taxon>Vertebrata</taxon>
        <taxon>Euteleostomi</taxon>
        <taxon>Actinopterygii</taxon>
        <taxon>Neopterygii</taxon>
        <taxon>Teleostei</taxon>
        <taxon>Ostariophysi</taxon>
        <taxon>Cypriniformes</taxon>
        <taxon>Xenocyprididae</taxon>
        <taxon>Xenocypridinae</taxon>
        <taxon>Xenocypridinae incertae sedis</taxon>
        <taxon>Anabarilius</taxon>
    </lineage>
</organism>
<dbReference type="OrthoDB" id="427030at2759"/>
<comment type="caution">
    <text evidence="2">The sequence shown here is derived from an EMBL/GenBank/DDBJ whole genome shotgun (WGS) entry which is preliminary data.</text>
</comment>